<gene>
    <name evidence="1" type="ORF">FAM09_24865</name>
</gene>
<comment type="caution">
    <text evidence="1">The sequence shown here is derived from an EMBL/GenBank/DDBJ whole genome shotgun (WGS) entry which is preliminary data.</text>
</comment>
<accession>A0A4S8HKM2</accession>
<dbReference type="Proteomes" id="UP000306918">
    <property type="component" value="Unassembled WGS sequence"/>
</dbReference>
<sequence length="169" mass="19382">MAEYYFKEFEDYVKSLCIKHKDVLHDDTTRRAFIRFQSGEDVESIPNNAGSVLVVIDNFTGRAIGTVDEARLQQQVSLLFVVNVAVTDGNMYVAVESALQKAMNIMFDFYARMIRDMQNDDCGPLRFLMADQMNFFPVDGPVLENHYGWQMDLPFNVNAPAYNADKWNV</sequence>
<reference evidence="1 2" key="1">
    <citation type="submission" date="2019-04" db="EMBL/GenBank/DDBJ databases">
        <title>Niastella caeni sp. nov., isolated from activated sludge.</title>
        <authorList>
            <person name="Sheng M."/>
        </authorList>
    </citation>
    <scope>NUCLEOTIDE SEQUENCE [LARGE SCALE GENOMIC DNA]</scope>
    <source>
        <strain evidence="1 2">HX-2-15</strain>
    </source>
</reference>
<dbReference type="AlphaFoldDB" id="A0A4S8HKM2"/>
<dbReference type="OrthoDB" id="10015382at2"/>
<keyword evidence="2" id="KW-1185">Reference proteome</keyword>
<dbReference type="EMBL" id="STFF01000008">
    <property type="protein sequence ID" value="THU34254.1"/>
    <property type="molecule type" value="Genomic_DNA"/>
</dbReference>
<organism evidence="1 2">
    <name type="scientific">Niastella caeni</name>
    <dbReference type="NCBI Taxonomy" id="2569763"/>
    <lineage>
        <taxon>Bacteria</taxon>
        <taxon>Pseudomonadati</taxon>
        <taxon>Bacteroidota</taxon>
        <taxon>Chitinophagia</taxon>
        <taxon>Chitinophagales</taxon>
        <taxon>Chitinophagaceae</taxon>
        <taxon>Niastella</taxon>
    </lineage>
</organism>
<evidence type="ECO:0000313" key="1">
    <source>
        <dbReference type="EMBL" id="THU34254.1"/>
    </source>
</evidence>
<dbReference type="RefSeq" id="WP_136579870.1">
    <property type="nucleotide sequence ID" value="NZ_STFF01000008.1"/>
</dbReference>
<name>A0A4S8HKM2_9BACT</name>
<evidence type="ECO:0000313" key="2">
    <source>
        <dbReference type="Proteomes" id="UP000306918"/>
    </source>
</evidence>
<protein>
    <submittedName>
        <fullName evidence="1">Uncharacterized protein</fullName>
    </submittedName>
</protein>
<proteinExistence type="predicted"/>